<protein>
    <submittedName>
        <fullName evidence="1">DNA phosphorothioation-dependent restriction protein DptF</fullName>
    </submittedName>
</protein>
<proteinExistence type="predicted"/>
<accession>A0A5D4HBH0</accession>
<comment type="caution">
    <text evidence="1">The sequence shown here is derived from an EMBL/GenBank/DDBJ whole genome shotgun (WGS) entry which is preliminary data.</text>
</comment>
<name>A0A5D4HBH0_9SPHI</name>
<dbReference type="InterPro" id="IPR017647">
    <property type="entry name" value="Dnd_assoc_3"/>
</dbReference>
<keyword evidence="2" id="KW-1185">Reference proteome</keyword>
<evidence type="ECO:0000313" key="1">
    <source>
        <dbReference type="EMBL" id="TYR36160.1"/>
    </source>
</evidence>
<sequence length="577" mass="66502">MNTHPLITELQKLKESSRFAIAQGGKYDLDDFKKYLHIEREVESQLKHIIVESSKRENAQLVLVCGNVGDGKSHILSYLHGVIPDEMGKFVIHNDATESHNPNETSNDTLYKVLNGFKDENIKSSTDKIILAINLGTLSKFLEVHGAEFQKLWAFVEDQSILDNAKVSANVTKESINFRQINFTDFHLYSLTDDGPISTTISELLDKIVAPESSNIIYEAYTKIKDQPEFVKCPVKYNYEFLLNTENRKLITQLLIQAIAQNKEIVSVRSLLNFIHDLIVPIQLSSTSETEQKTTVQQLSEKEFVSALIPNYIFEHADLSNIFSRLSELDPCNIRDSETDEKLLKLQSADNPIDLFAQDINTELYGNVVHQINIQQINKDVISKYFVRLLFFQNGRSPEKDIFLKYMTWLYHFNRGDVSYLGKLYELVENATKKWYGDPKNGDKVILRTGRRQTKYRVFKDFSLQPQPVIPNEGGNAVLHQFVQEFVVRYVSPTTIDKTIQIAIDFSLFRTLLMIRNGYRPNKKDNNNFIYFVYFINEVTQEITQNTLYIDEVNVGKPVDYKLTKNAFGGYKFERVS</sequence>
<organism evidence="1 2">
    <name type="scientific">Sphingobacterium phlebotomi</name>
    <dbReference type="NCBI Taxonomy" id="2605433"/>
    <lineage>
        <taxon>Bacteria</taxon>
        <taxon>Pseudomonadati</taxon>
        <taxon>Bacteroidota</taxon>
        <taxon>Sphingobacteriia</taxon>
        <taxon>Sphingobacteriales</taxon>
        <taxon>Sphingobacteriaceae</taxon>
        <taxon>Sphingobacterium</taxon>
    </lineage>
</organism>
<gene>
    <name evidence="1" type="primary">dptF</name>
    <name evidence="1" type="ORF">FXV77_09580</name>
</gene>
<dbReference type="NCBIfam" id="TIGR03238">
    <property type="entry name" value="dnd_assoc_3"/>
    <property type="match status" value="1"/>
</dbReference>
<dbReference type="Proteomes" id="UP000322362">
    <property type="component" value="Unassembled WGS sequence"/>
</dbReference>
<evidence type="ECO:0000313" key="2">
    <source>
        <dbReference type="Proteomes" id="UP000322362"/>
    </source>
</evidence>
<dbReference type="AlphaFoldDB" id="A0A5D4HBH0"/>
<dbReference type="EMBL" id="VTAV01000005">
    <property type="protein sequence ID" value="TYR36160.1"/>
    <property type="molecule type" value="Genomic_DNA"/>
</dbReference>
<reference evidence="1 2" key="1">
    <citation type="submission" date="2019-08" db="EMBL/GenBank/DDBJ databases">
        <title>Phlebobacter frassis gen. nov. sp. nov., a new member of family Sphingobacteriaceae isolated from sand fly rearing media.</title>
        <authorList>
            <person name="Kakumanu M.L."/>
            <person name="Marayati B.F."/>
            <person name="Wada-Katsumata A."/>
            <person name="Wasserberg G."/>
            <person name="Schal C."/>
            <person name="Apperson C.S."/>
            <person name="Ponnusamy L."/>
        </authorList>
    </citation>
    <scope>NUCLEOTIDE SEQUENCE [LARGE SCALE GENOMIC DNA]</scope>
    <source>
        <strain evidence="1 2">SSI9</strain>
    </source>
</reference>
<dbReference type="RefSeq" id="WP_148919012.1">
    <property type="nucleotide sequence ID" value="NZ_VTAV01000005.1"/>
</dbReference>